<feature type="compositionally biased region" description="Basic residues" evidence="1">
    <location>
        <begin position="14"/>
        <end position="28"/>
    </location>
</feature>
<feature type="region of interest" description="Disordered" evidence="1">
    <location>
        <begin position="1"/>
        <end position="32"/>
    </location>
</feature>
<dbReference type="EMBL" id="BPLF01000001">
    <property type="protein sequence ID" value="GIX60594.1"/>
    <property type="molecule type" value="Genomic_DNA"/>
</dbReference>
<sequence length="151" mass="15880">MGRRPDIAGFGGRPARRRPFGPPARRRGRAPEAGYVRSAATEVVAVVEWAPGPALCDFLGRLERRCVPGEPGGLGSESLSAPNTDDLAAGALRLLLLGSVVVVESFLAPAVDAVLLRDNAIDMAILEWLDGGRWEVAGRVAASDDATMHLA</sequence>
<comment type="caution">
    <text evidence="2">The sequence shown here is derived from an EMBL/GenBank/DDBJ whole genome shotgun (WGS) entry which is preliminary data.</text>
</comment>
<dbReference type="GO" id="GO:0016740">
    <property type="term" value="F:transferase activity"/>
    <property type="evidence" value="ECO:0007669"/>
    <property type="project" value="UniProtKB-KW"/>
</dbReference>
<evidence type="ECO:0000313" key="2">
    <source>
        <dbReference type="EMBL" id="GIX60594.1"/>
    </source>
</evidence>
<protein>
    <submittedName>
        <fullName evidence="2">3-deoxy-D-manno-octulosonic acid transferase</fullName>
    </submittedName>
</protein>
<reference evidence="2 3" key="1">
    <citation type="submission" date="2021-06" db="EMBL/GenBank/DDBJ databases">
        <title>Genome sequence of Babesia caballi.</title>
        <authorList>
            <person name="Yamagishi J."/>
            <person name="Kidaka T."/>
            <person name="Ochi A."/>
        </authorList>
    </citation>
    <scope>NUCLEOTIDE SEQUENCE [LARGE SCALE GENOMIC DNA]</scope>
    <source>
        <strain evidence="2">USDA-D6B2</strain>
    </source>
</reference>
<organism evidence="2 3">
    <name type="scientific">Babesia caballi</name>
    <dbReference type="NCBI Taxonomy" id="5871"/>
    <lineage>
        <taxon>Eukaryota</taxon>
        <taxon>Sar</taxon>
        <taxon>Alveolata</taxon>
        <taxon>Apicomplexa</taxon>
        <taxon>Aconoidasida</taxon>
        <taxon>Piroplasmida</taxon>
        <taxon>Babesiidae</taxon>
        <taxon>Babesia</taxon>
    </lineage>
</organism>
<dbReference type="GeneID" id="94192077"/>
<evidence type="ECO:0000313" key="3">
    <source>
        <dbReference type="Proteomes" id="UP001497744"/>
    </source>
</evidence>
<evidence type="ECO:0000256" key="1">
    <source>
        <dbReference type="SAM" id="MobiDB-lite"/>
    </source>
</evidence>
<name>A0AAV4LL77_BABCB</name>
<keyword evidence="2" id="KW-0808">Transferase</keyword>
<gene>
    <name evidence="2" type="ORF">BcabD6B2_00290</name>
</gene>
<dbReference type="RefSeq" id="XP_067712665.1">
    <property type="nucleotide sequence ID" value="XM_067856564.1"/>
</dbReference>
<proteinExistence type="predicted"/>
<keyword evidence="3" id="KW-1185">Reference proteome</keyword>
<accession>A0AAV4LL77</accession>
<dbReference type="AlphaFoldDB" id="A0AAV4LL77"/>
<dbReference type="Proteomes" id="UP001497744">
    <property type="component" value="Unassembled WGS sequence"/>
</dbReference>